<dbReference type="PANTHER" id="PTHR10438">
    <property type="entry name" value="THIOREDOXIN"/>
    <property type="match status" value="1"/>
</dbReference>
<dbReference type="PANTHER" id="PTHR10438:SF468">
    <property type="entry name" value="THIOREDOXIN-1-RELATED"/>
    <property type="match status" value="1"/>
</dbReference>
<dbReference type="AlphaFoldDB" id="A0A7X3G867"/>
<protein>
    <submittedName>
        <fullName evidence="2">Thioredoxin</fullName>
    </submittedName>
</protein>
<accession>A0A7X3G867</accession>
<organism evidence="2 3">
    <name type="scientific">Streptococcus danieliae</name>
    <dbReference type="NCBI Taxonomy" id="747656"/>
    <lineage>
        <taxon>Bacteria</taxon>
        <taxon>Bacillati</taxon>
        <taxon>Bacillota</taxon>
        <taxon>Bacilli</taxon>
        <taxon>Lactobacillales</taxon>
        <taxon>Streptococcaceae</taxon>
        <taxon>Streptococcus</taxon>
    </lineage>
</organism>
<dbReference type="RefSeq" id="WP_160332730.1">
    <property type="nucleotide sequence ID" value="NZ_WSRS01000032.1"/>
</dbReference>
<sequence>MIVPESVEDFATLLKGDGKFVCYFTAAWCGDCRFIQPHMPSIEAAYPYLTFVQIDRDQYLEVAKLWDVYGIPSFVVVEKGQELGRFVSRDRKTKEEIEAFLDGLV</sequence>
<dbReference type="Pfam" id="PF00085">
    <property type="entry name" value="Thioredoxin"/>
    <property type="match status" value="1"/>
</dbReference>
<dbReference type="CDD" id="cd02947">
    <property type="entry name" value="TRX_family"/>
    <property type="match status" value="1"/>
</dbReference>
<dbReference type="Gene3D" id="3.40.30.10">
    <property type="entry name" value="Glutaredoxin"/>
    <property type="match status" value="1"/>
</dbReference>
<feature type="domain" description="Thioredoxin" evidence="1">
    <location>
        <begin position="1"/>
        <end position="105"/>
    </location>
</feature>
<name>A0A7X3G867_9STRE</name>
<dbReference type="InterPro" id="IPR013766">
    <property type="entry name" value="Thioredoxin_domain"/>
</dbReference>
<comment type="caution">
    <text evidence="2">The sequence shown here is derived from an EMBL/GenBank/DDBJ whole genome shotgun (WGS) entry which is preliminary data.</text>
</comment>
<dbReference type="PROSITE" id="PS51352">
    <property type="entry name" value="THIOREDOXIN_2"/>
    <property type="match status" value="1"/>
</dbReference>
<dbReference type="InterPro" id="IPR036249">
    <property type="entry name" value="Thioredoxin-like_sf"/>
</dbReference>
<evidence type="ECO:0000313" key="3">
    <source>
        <dbReference type="Proteomes" id="UP000461595"/>
    </source>
</evidence>
<proteinExistence type="predicted"/>
<dbReference type="InterPro" id="IPR050620">
    <property type="entry name" value="Thioredoxin_H-type-like"/>
</dbReference>
<evidence type="ECO:0000313" key="2">
    <source>
        <dbReference type="EMBL" id="MVX58919.1"/>
    </source>
</evidence>
<dbReference type="OrthoDB" id="7629852at2"/>
<gene>
    <name evidence="2" type="ORF">E5983_04565</name>
</gene>
<evidence type="ECO:0000259" key="1">
    <source>
        <dbReference type="PROSITE" id="PS51352"/>
    </source>
</evidence>
<reference evidence="2 3" key="1">
    <citation type="submission" date="2019-12" db="EMBL/GenBank/DDBJ databases">
        <title>Microbes associate with the intestines of laboratory mice.</title>
        <authorList>
            <person name="Navarre W."/>
            <person name="Wong E."/>
        </authorList>
    </citation>
    <scope>NUCLEOTIDE SEQUENCE [LARGE SCALE GENOMIC DNA]</scope>
    <source>
        <strain evidence="2 3">NM51_B2-22</strain>
    </source>
</reference>
<dbReference type="EMBL" id="WSRS01000032">
    <property type="protein sequence ID" value="MVX58919.1"/>
    <property type="molecule type" value="Genomic_DNA"/>
</dbReference>
<dbReference type="Proteomes" id="UP000461595">
    <property type="component" value="Unassembled WGS sequence"/>
</dbReference>
<dbReference type="SUPFAM" id="SSF52833">
    <property type="entry name" value="Thioredoxin-like"/>
    <property type="match status" value="1"/>
</dbReference>